<proteinExistence type="predicted"/>
<dbReference type="PATRIC" id="fig|1526658.3.peg.5613"/>
<sequence length="79" mass="9297">MNKIVREHYPVEKLPEDLRAELGLTQTVTVTIEPEIRSRQNDLLVRQAIEQLRAHRARLPVAPSDSVERVSRLRDEWDR</sequence>
<organism evidence="1 2">
    <name type="scientific">Bosea vaviloviae</name>
    <dbReference type="NCBI Taxonomy" id="1526658"/>
    <lineage>
        <taxon>Bacteria</taxon>
        <taxon>Pseudomonadati</taxon>
        <taxon>Pseudomonadota</taxon>
        <taxon>Alphaproteobacteria</taxon>
        <taxon>Hyphomicrobiales</taxon>
        <taxon>Boseaceae</taxon>
        <taxon>Bosea</taxon>
    </lineage>
</organism>
<dbReference type="EMBL" id="LGSZ01000025">
    <property type="protein sequence ID" value="KPH82029.1"/>
    <property type="molecule type" value="Genomic_DNA"/>
</dbReference>
<accession>A0A0N1FJX4</accession>
<evidence type="ECO:0000313" key="1">
    <source>
        <dbReference type="EMBL" id="KPH82029.1"/>
    </source>
</evidence>
<protein>
    <submittedName>
        <fullName evidence="1">Uncharacterized protein</fullName>
    </submittedName>
</protein>
<reference evidence="1 2" key="1">
    <citation type="submission" date="2015-07" db="EMBL/GenBank/DDBJ databases">
        <title>Whole genome sequencing of Bosea vaviloviae isolated from cave pool.</title>
        <authorList>
            <person name="Tan N.E.H."/>
            <person name="Lee Y.P."/>
            <person name="Gan H.M."/>
            <person name="Barton H."/>
            <person name="Savka M.A."/>
        </authorList>
    </citation>
    <scope>NUCLEOTIDE SEQUENCE [LARGE SCALE GENOMIC DNA]</scope>
    <source>
        <strain evidence="1 2">SD260</strain>
    </source>
</reference>
<dbReference type="RefSeq" id="WP_156330129.1">
    <property type="nucleotide sequence ID" value="NZ_LGSZ01000025.1"/>
</dbReference>
<dbReference type="AlphaFoldDB" id="A0A0N1FJX4"/>
<evidence type="ECO:0000313" key="2">
    <source>
        <dbReference type="Proteomes" id="UP000037822"/>
    </source>
</evidence>
<name>A0A0N1FJX4_9HYPH</name>
<gene>
    <name evidence="1" type="ORF">AE618_06095</name>
</gene>
<dbReference type="OrthoDB" id="7875908at2"/>
<dbReference type="Proteomes" id="UP000037822">
    <property type="component" value="Unassembled WGS sequence"/>
</dbReference>
<comment type="caution">
    <text evidence="1">The sequence shown here is derived from an EMBL/GenBank/DDBJ whole genome shotgun (WGS) entry which is preliminary data.</text>
</comment>
<keyword evidence="2" id="KW-1185">Reference proteome</keyword>